<evidence type="ECO:0000256" key="1">
    <source>
        <dbReference type="SAM" id="SignalP"/>
    </source>
</evidence>
<sequence length="118" mass="12739">MGSSTIILVISMLICILSLQSVAATGKQCLDIATVRDNKDDTVNARIIYLEGSGQQIALISCEGETSGVIELISNDDSLGVGVENDTHKAICRLGRWYTLNKYGKIAVIKEVACFVHH</sequence>
<evidence type="ECO:0000313" key="3">
    <source>
        <dbReference type="Proteomes" id="UP000230233"/>
    </source>
</evidence>
<proteinExistence type="predicted"/>
<protein>
    <recommendedName>
        <fullName evidence="4">C6 domain-containing protein</fullName>
    </recommendedName>
</protein>
<accession>A0A2G5SZ02</accession>
<evidence type="ECO:0000313" key="2">
    <source>
        <dbReference type="EMBL" id="PIC20267.1"/>
    </source>
</evidence>
<dbReference type="Proteomes" id="UP000230233">
    <property type="component" value="Chromosome X"/>
</dbReference>
<organism evidence="2 3">
    <name type="scientific">Caenorhabditis nigoni</name>
    <dbReference type="NCBI Taxonomy" id="1611254"/>
    <lineage>
        <taxon>Eukaryota</taxon>
        <taxon>Metazoa</taxon>
        <taxon>Ecdysozoa</taxon>
        <taxon>Nematoda</taxon>
        <taxon>Chromadorea</taxon>
        <taxon>Rhabditida</taxon>
        <taxon>Rhabditina</taxon>
        <taxon>Rhabditomorpha</taxon>
        <taxon>Rhabditoidea</taxon>
        <taxon>Rhabditidae</taxon>
        <taxon>Peloderinae</taxon>
        <taxon>Caenorhabditis</taxon>
    </lineage>
</organism>
<dbReference type="OrthoDB" id="5828543at2759"/>
<dbReference type="AlphaFoldDB" id="A0A2G5SZ02"/>
<evidence type="ECO:0008006" key="4">
    <source>
        <dbReference type="Google" id="ProtNLM"/>
    </source>
</evidence>
<feature type="signal peptide" evidence="1">
    <location>
        <begin position="1"/>
        <end position="24"/>
    </location>
</feature>
<dbReference type="EMBL" id="PDUG01000006">
    <property type="protein sequence ID" value="PIC20267.1"/>
    <property type="molecule type" value="Genomic_DNA"/>
</dbReference>
<comment type="caution">
    <text evidence="2">The sequence shown here is derived from an EMBL/GenBank/DDBJ whole genome shotgun (WGS) entry which is preliminary data.</text>
</comment>
<name>A0A2G5SZ02_9PELO</name>
<gene>
    <name evidence="2" type="primary">Cni-F08F1.4</name>
    <name evidence="2" type="synonym">Cnig_chr_X.g25525</name>
    <name evidence="2" type="ORF">B9Z55_025525</name>
</gene>
<keyword evidence="1" id="KW-0732">Signal</keyword>
<reference evidence="3" key="1">
    <citation type="submission" date="2017-10" db="EMBL/GenBank/DDBJ databases">
        <title>Rapid genome shrinkage in a self-fertile nematode reveals novel sperm competition proteins.</title>
        <authorList>
            <person name="Yin D."/>
            <person name="Schwarz E.M."/>
            <person name="Thomas C.G."/>
            <person name="Felde R.L."/>
            <person name="Korf I.F."/>
            <person name="Cutter A.D."/>
            <person name="Schartner C.M."/>
            <person name="Ralston E.J."/>
            <person name="Meyer B.J."/>
            <person name="Haag E.S."/>
        </authorList>
    </citation>
    <scope>NUCLEOTIDE SEQUENCE [LARGE SCALE GENOMIC DNA]</scope>
    <source>
        <strain evidence="3">JU1422</strain>
    </source>
</reference>
<keyword evidence="3" id="KW-1185">Reference proteome</keyword>
<feature type="chain" id="PRO_5013942453" description="C6 domain-containing protein" evidence="1">
    <location>
        <begin position="25"/>
        <end position="118"/>
    </location>
</feature>